<evidence type="ECO:0000256" key="6">
    <source>
        <dbReference type="ARBA" id="ARBA00022490"/>
    </source>
</evidence>
<dbReference type="AlphaFoldDB" id="Q6CLZ1"/>
<dbReference type="PANTHER" id="PTHR12896">
    <property type="entry name" value="PAX6 NEIGHBOR PROTEIN PAXNEB"/>
    <property type="match status" value="1"/>
</dbReference>
<dbReference type="InterPro" id="IPR008728">
    <property type="entry name" value="Elongator_complex_protein_4"/>
</dbReference>
<dbReference type="GO" id="GO:0033588">
    <property type="term" value="C:elongator holoenzyme complex"/>
    <property type="evidence" value="ECO:0007669"/>
    <property type="project" value="InterPro"/>
</dbReference>
<dbReference type="InParanoid" id="Q6CLZ1"/>
<feature type="compositionally biased region" description="Basic and acidic residues" evidence="9">
    <location>
        <begin position="449"/>
        <end position="470"/>
    </location>
</feature>
<evidence type="ECO:0000256" key="5">
    <source>
        <dbReference type="ARBA" id="ARBA00020265"/>
    </source>
</evidence>
<gene>
    <name evidence="10" type="ORF">KLLA0_E24355g</name>
</gene>
<dbReference type="PANTHER" id="PTHR12896:SF1">
    <property type="entry name" value="ELONGATOR COMPLEX PROTEIN 4"/>
    <property type="match status" value="1"/>
</dbReference>
<dbReference type="EMBL" id="CR382125">
    <property type="protein sequence ID" value="CAH00135.1"/>
    <property type="molecule type" value="Genomic_DNA"/>
</dbReference>
<dbReference type="Proteomes" id="UP000000598">
    <property type="component" value="Chromosome E"/>
</dbReference>
<accession>Q6CLZ1</accession>
<name>Q6CLZ1_KLULA</name>
<evidence type="ECO:0000256" key="4">
    <source>
        <dbReference type="ARBA" id="ARBA00007573"/>
    </source>
</evidence>
<evidence type="ECO:0000313" key="11">
    <source>
        <dbReference type="Proteomes" id="UP000000598"/>
    </source>
</evidence>
<evidence type="ECO:0000256" key="3">
    <source>
        <dbReference type="ARBA" id="ARBA00005043"/>
    </source>
</evidence>
<keyword evidence="6" id="KW-0963">Cytoplasm</keyword>
<dbReference type="KEGG" id="kla:KLLA0_E24355g"/>
<dbReference type="PaxDb" id="284590-Q6CLZ1"/>
<proteinExistence type="inferred from homology"/>
<feature type="region of interest" description="Disordered" evidence="9">
    <location>
        <begin position="438"/>
        <end position="478"/>
    </location>
</feature>
<keyword evidence="7" id="KW-0819">tRNA processing</keyword>
<protein>
    <recommendedName>
        <fullName evidence="5">Elongator complex protein 4</fullName>
    </recommendedName>
</protein>
<sequence>MSFRKRGEVLSDGNAARRNIVPGGMIPRDMPSRNNAQRPSGAISRGPMGGAAPGRVVPNIGNVHRDLKGLHISGRTAQAIPQAEASSGFSAVHPGIRPSPATSQQTTSTGCTDLDKLMGHSGFPLGCSLLIEEESTTDFNSILTKVYASQGIVHNRIEGSHGFKDGNTHLIVLSLNHHLTKELPGVYKGSRKDIKKSKIAQEQSKVTVSNLLESQSKSNTSAQRNKDLKIAWRYGMNDDSAKSESSREVDQSETYPDYNHQFDITSTLIPAPTSNEISFISPLLPAASVLSQMESIIKRHNSKLIRILLPNLLHPALYPPKMTQLHELIPLLHGLRSLLKKYKERCVMLSTISTSLYHNQPLFTAQIEQLFDGVIVLEPFGQEMLQFLERAYKSQPNKIQHGLVHIKKLPVFSERGEMHVSKSEWAFKNGRKRFEIEEWGIPVEDEDDSNKKNKDSSMQKARPPQDEHQQSHTTNLDF</sequence>
<evidence type="ECO:0000256" key="7">
    <source>
        <dbReference type="ARBA" id="ARBA00022694"/>
    </source>
</evidence>
<dbReference type="eggNOG" id="KOG3949">
    <property type="taxonomic scope" value="Eukaryota"/>
</dbReference>
<keyword evidence="11" id="KW-1185">Reference proteome</keyword>
<evidence type="ECO:0000256" key="8">
    <source>
        <dbReference type="ARBA" id="ARBA00023242"/>
    </source>
</evidence>
<dbReference type="OMA" id="QGMLKVH"/>
<dbReference type="Gene3D" id="3.40.50.300">
    <property type="entry name" value="P-loop containing nucleotide triphosphate hydrolases"/>
    <property type="match status" value="1"/>
</dbReference>
<comment type="subcellular location">
    <subcellularLocation>
        <location evidence="2">Cytoplasm</location>
    </subcellularLocation>
    <subcellularLocation>
        <location evidence="1">Nucleus</location>
    </subcellularLocation>
</comment>
<dbReference type="Pfam" id="PF05625">
    <property type="entry name" value="PAXNEB"/>
    <property type="match status" value="1"/>
</dbReference>
<dbReference type="GO" id="GO:0008023">
    <property type="term" value="C:transcription elongation factor complex"/>
    <property type="evidence" value="ECO:0007669"/>
    <property type="project" value="TreeGrafter"/>
</dbReference>
<evidence type="ECO:0000256" key="2">
    <source>
        <dbReference type="ARBA" id="ARBA00004496"/>
    </source>
</evidence>
<feature type="region of interest" description="Disordered" evidence="9">
    <location>
        <begin position="1"/>
        <end position="54"/>
    </location>
</feature>
<dbReference type="GO" id="GO:0005737">
    <property type="term" value="C:cytoplasm"/>
    <property type="evidence" value="ECO:0007669"/>
    <property type="project" value="UniProtKB-SubCell"/>
</dbReference>
<evidence type="ECO:0000313" key="10">
    <source>
        <dbReference type="EMBL" id="CAH00135.1"/>
    </source>
</evidence>
<comment type="similarity">
    <text evidence="4">Belongs to the ELP4 family.</text>
</comment>
<evidence type="ECO:0000256" key="9">
    <source>
        <dbReference type="SAM" id="MobiDB-lite"/>
    </source>
</evidence>
<dbReference type="GO" id="GO:0002098">
    <property type="term" value="P:tRNA wobble uridine modification"/>
    <property type="evidence" value="ECO:0007669"/>
    <property type="project" value="InterPro"/>
</dbReference>
<dbReference type="HOGENOM" id="CLU_040685_0_0_1"/>
<organism evidence="10 11">
    <name type="scientific">Kluyveromyces lactis (strain ATCC 8585 / CBS 2359 / DSM 70799 / NBRC 1267 / NRRL Y-1140 / WM37)</name>
    <name type="common">Yeast</name>
    <name type="synonym">Candida sphaerica</name>
    <dbReference type="NCBI Taxonomy" id="284590"/>
    <lineage>
        <taxon>Eukaryota</taxon>
        <taxon>Fungi</taxon>
        <taxon>Dikarya</taxon>
        <taxon>Ascomycota</taxon>
        <taxon>Saccharomycotina</taxon>
        <taxon>Saccharomycetes</taxon>
        <taxon>Saccharomycetales</taxon>
        <taxon>Saccharomycetaceae</taxon>
        <taxon>Kluyveromyces</taxon>
    </lineage>
</organism>
<dbReference type="UniPathway" id="UPA00988"/>
<keyword evidence="8" id="KW-0539">Nucleus</keyword>
<comment type="pathway">
    <text evidence="3">tRNA modification; 5-methoxycarbonylmethyl-2-thiouridine-tRNA biosynthesis.</text>
</comment>
<feature type="region of interest" description="Disordered" evidence="9">
    <location>
        <begin position="83"/>
        <end position="108"/>
    </location>
</feature>
<dbReference type="InterPro" id="IPR027417">
    <property type="entry name" value="P-loop_NTPase"/>
</dbReference>
<evidence type="ECO:0000256" key="1">
    <source>
        <dbReference type="ARBA" id="ARBA00004123"/>
    </source>
</evidence>
<dbReference type="STRING" id="284590.Q6CLZ1"/>
<dbReference type="CDD" id="cd19494">
    <property type="entry name" value="Elp4"/>
    <property type="match status" value="1"/>
</dbReference>
<reference evidence="10 11" key="1">
    <citation type="journal article" date="2004" name="Nature">
        <title>Genome evolution in yeasts.</title>
        <authorList>
            <consortium name="Genolevures"/>
            <person name="Dujon B."/>
            <person name="Sherman D."/>
            <person name="Fischer G."/>
            <person name="Durrens P."/>
            <person name="Casaregola S."/>
            <person name="Lafontaine I."/>
            <person name="de Montigny J."/>
            <person name="Marck C."/>
            <person name="Neuveglise C."/>
            <person name="Talla E."/>
            <person name="Goffard N."/>
            <person name="Frangeul L."/>
            <person name="Aigle M."/>
            <person name="Anthouard V."/>
            <person name="Babour A."/>
            <person name="Barbe V."/>
            <person name="Barnay S."/>
            <person name="Blanchin S."/>
            <person name="Beckerich J.M."/>
            <person name="Beyne E."/>
            <person name="Bleykasten C."/>
            <person name="Boisrame A."/>
            <person name="Boyer J."/>
            <person name="Cattolico L."/>
            <person name="Confanioleri F."/>
            <person name="de Daruvar A."/>
            <person name="Despons L."/>
            <person name="Fabre E."/>
            <person name="Fairhead C."/>
            <person name="Ferry-Dumazet H."/>
            <person name="Groppi A."/>
            <person name="Hantraye F."/>
            <person name="Hennequin C."/>
            <person name="Jauniaux N."/>
            <person name="Joyet P."/>
            <person name="Kachouri R."/>
            <person name="Kerrest A."/>
            <person name="Koszul R."/>
            <person name="Lemaire M."/>
            <person name="Lesur I."/>
            <person name="Ma L."/>
            <person name="Muller H."/>
            <person name="Nicaud J.M."/>
            <person name="Nikolski M."/>
            <person name="Oztas S."/>
            <person name="Ozier-Kalogeropoulos O."/>
            <person name="Pellenz S."/>
            <person name="Potier S."/>
            <person name="Richard G.F."/>
            <person name="Straub M.L."/>
            <person name="Suleau A."/>
            <person name="Swennene D."/>
            <person name="Tekaia F."/>
            <person name="Wesolowski-Louvel M."/>
            <person name="Westhof E."/>
            <person name="Wirth B."/>
            <person name="Zeniou-Meyer M."/>
            <person name="Zivanovic I."/>
            <person name="Bolotin-Fukuhara M."/>
            <person name="Thierry A."/>
            <person name="Bouchier C."/>
            <person name="Caudron B."/>
            <person name="Scarpelli C."/>
            <person name="Gaillardin C."/>
            <person name="Weissenbach J."/>
            <person name="Wincker P."/>
            <person name="Souciet J.L."/>
        </authorList>
    </citation>
    <scope>NUCLEOTIDE SEQUENCE [LARGE SCALE GENOMIC DNA]</scope>
    <source>
        <strain evidence="11">ATCC 8585 / CBS 2359 / DSM 70799 / NBRC 1267 / NRRL Y-1140 / WM37</strain>
    </source>
</reference>
<dbReference type="FunCoup" id="Q6CLZ1">
    <property type="interactions" value="902"/>
</dbReference>